<sequence>MLQEKSLPYSNGLYGSSSTTHTSPRFPIGTFSIDSNNVYNSSGDNTLNNSVFSNGNNSSTSYNNDSSNSSNLGTRETGIIEKLLHSYGFIQCCERQARLFFHFSQFSGNIEHLKIGDPVEFEMTYDRRTGKPIASAVTKIAPEVVMSEERVTGTVTTEVRASEGSGGDTTGRISYENRGECFFLPYTKDGVEGNVTLRSGDKVSFQIATNNRGNLGACHVRLENPAHPVKYQGVVCSMKESFGFIERADVVKEIFFHFSEAKTKEELRLGDDVEYIIQTRNGKEVACNITRLAPGTVIFEDLKPEILKGQVLKPIDREVEISFSEKDQMGDFTLRHGDWVQFQIATDRRDALDRATHIMLLDESFKVSGEKAGTRSCRLHKGGIWFLEILDVDRTNEVQMGDEFEFTVVQDQTSSSMFSNNRQSAIRMKWLPPGTVQFEVRIENDLTGTVTKDVPPSSWSNRSPTKNQNGEVNNEAGLISYTVNGVKKTIPFYSKDCDLKHYPRAGDKVSFNINQVKRNKEFVATDIQILQSASQTNGMKHCISRSNSSQVYQGFIAALKDGEATSLELGQEVEYNLGSRGNSGSCSSAENVKIVPKGTIILPAVSGDINEGTVVRPLRSVNPDQNEYSGLVEIKTDNPEDNAKEYEFGIMGLANKRELLQVGDHVQFQVDSTGRAANIVAIRKKLRATVDAIKGHFGFLAYEVEEGKKLFFHMTEVKDNVNLQVGDTVEFVLVTNHRSGKSSACNVVKVSDVLARPERLISRLRTVSVDDTGPKLIVMRQPKGPDGSKGFSPEARTLHISGAVPE</sequence>
<dbReference type="InterPro" id="IPR012340">
    <property type="entry name" value="NA-bd_OB-fold"/>
</dbReference>
<evidence type="ECO:0008006" key="11">
    <source>
        <dbReference type="Google" id="ProtNLM"/>
    </source>
</evidence>
<keyword evidence="2" id="KW-0963">Cytoplasm</keyword>
<evidence type="ECO:0000259" key="7">
    <source>
        <dbReference type="PROSITE" id="PS51857"/>
    </source>
</evidence>
<feature type="region of interest" description="Disordered" evidence="6">
    <location>
        <begin position="451"/>
        <end position="472"/>
    </location>
</feature>
<protein>
    <recommendedName>
        <fullName evidence="11">Cold shock domain-containing protein E1</fullName>
    </recommendedName>
</protein>
<comment type="similarity">
    <text evidence="5">Belongs to the UNR family.</text>
</comment>
<keyword evidence="10" id="KW-1185">Reference proteome</keyword>
<dbReference type="PROSITE" id="PS51938">
    <property type="entry name" value="SUZ_C"/>
    <property type="match status" value="1"/>
</dbReference>
<evidence type="ECO:0000256" key="4">
    <source>
        <dbReference type="ARBA" id="ARBA00022884"/>
    </source>
</evidence>
<evidence type="ECO:0000256" key="2">
    <source>
        <dbReference type="ARBA" id="ARBA00022490"/>
    </source>
</evidence>
<dbReference type="Pfam" id="PF12901">
    <property type="entry name" value="SUZ-C"/>
    <property type="match status" value="1"/>
</dbReference>
<evidence type="ECO:0000313" key="10">
    <source>
        <dbReference type="Proteomes" id="UP001162164"/>
    </source>
</evidence>
<dbReference type="PROSITE" id="PS51857">
    <property type="entry name" value="CSD_2"/>
    <property type="match status" value="3"/>
</dbReference>
<feature type="region of interest" description="Disordered" evidence="6">
    <location>
        <begin position="1"/>
        <end position="20"/>
    </location>
</feature>
<feature type="domain" description="CSD" evidence="7">
    <location>
        <begin position="75"/>
        <end position="139"/>
    </location>
</feature>
<evidence type="ECO:0000256" key="6">
    <source>
        <dbReference type="SAM" id="MobiDB-lite"/>
    </source>
</evidence>
<keyword evidence="4" id="KW-0694">RNA-binding</keyword>
<feature type="domain" description="CSD" evidence="7">
    <location>
        <begin position="230"/>
        <end position="291"/>
    </location>
</feature>
<dbReference type="Proteomes" id="UP001162164">
    <property type="component" value="Unassembled WGS sequence"/>
</dbReference>
<evidence type="ECO:0000256" key="1">
    <source>
        <dbReference type="ARBA" id="ARBA00004496"/>
    </source>
</evidence>
<evidence type="ECO:0000313" key="9">
    <source>
        <dbReference type="EMBL" id="KAJ8975172.1"/>
    </source>
</evidence>
<dbReference type="PANTHER" id="PTHR12913:SF1">
    <property type="entry name" value="COLD SHOCK DOMAIN-CONTAINING PROTEIN E1"/>
    <property type="match status" value="1"/>
</dbReference>
<dbReference type="SUPFAM" id="SSF50249">
    <property type="entry name" value="Nucleic acid-binding proteins"/>
    <property type="match status" value="3"/>
</dbReference>
<dbReference type="SMART" id="SM00357">
    <property type="entry name" value="CSP"/>
    <property type="match status" value="3"/>
</dbReference>
<dbReference type="InterPro" id="IPR019844">
    <property type="entry name" value="CSD_CS"/>
</dbReference>
<dbReference type="InterPro" id="IPR002059">
    <property type="entry name" value="CSP_DNA-bd"/>
</dbReference>
<dbReference type="Pfam" id="PF23456">
    <property type="entry name" value="CSDE1"/>
    <property type="match status" value="4"/>
</dbReference>
<dbReference type="Pfam" id="PF00313">
    <property type="entry name" value="CSD"/>
    <property type="match status" value="3"/>
</dbReference>
<dbReference type="CDD" id="cd04458">
    <property type="entry name" value="CSP_CDS"/>
    <property type="match status" value="2"/>
</dbReference>
<dbReference type="PANTHER" id="PTHR12913">
    <property type="entry name" value="UNR PROTEIN N-RAS UPSTREAM GENE PROTEIN"/>
    <property type="match status" value="1"/>
</dbReference>
<reference evidence="9" key="1">
    <citation type="journal article" date="2023" name="Insect Mol. Biol.">
        <title>Genome sequencing provides insights into the evolution of gene families encoding plant cell wall-degrading enzymes in longhorned beetles.</title>
        <authorList>
            <person name="Shin N.R."/>
            <person name="Okamura Y."/>
            <person name="Kirsch R."/>
            <person name="Pauchet Y."/>
        </authorList>
    </citation>
    <scope>NUCLEOTIDE SEQUENCE</scope>
    <source>
        <strain evidence="9">MMC_N1</strain>
    </source>
</reference>
<organism evidence="9 10">
    <name type="scientific">Molorchus minor</name>
    <dbReference type="NCBI Taxonomy" id="1323400"/>
    <lineage>
        <taxon>Eukaryota</taxon>
        <taxon>Metazoa</taxon>
        <taxon>Ecdysozoa</taxon>
        <taxon>Arthropoda</taxon>
        <taxon>Hexapoda</taxon>
        <taxon>Insecta</taxon>
        <taxon>Pterygota</taxon>
        <taxon>Neoptera</taxon>
        <taxon>Endopterygota</taxon>
        <taxon>Coleoptera</taxon>
        <taxon>Polyphaga</taxon>
        <taxon>Cucujiformia</taxon>
        <taxon>Chrysomeloidea</taxon>
        <taxon>Cerambycidae</taxon>
        <taxon>Lamiinae</taxon>
        <taxon>Monochamini</taxon>
        <taxon>Molorchus</taxon>
    </lineage>
</organism>
<dbReference type="PROSITE" id="PS00352">
    <property type="entry name" value="CSD_1"/>
    <property type="match status" value="1"/>
</dbReference>
<evidence type="ECO:0000256" key="3">
    <source>
        <dbReference type="ARBA" id="ARBA00022737"/>
    </source>
</evidence>
<accession>A0ABQ9JCN6</accession>
<name>A0ABQ9JCN6_9CUCU</name>
<dbReference type="Gene3D" id="2.40.50.140">
    <property type="entry name" value="Nucleic acid-binding proteins"/>
    <property type="match status" value="6"/>
</dbReference>
<feature type="compositionally biased region" description="Polar residues" evidence="6">
    <location>
        <begin position="457"/>
        <end position="472"/>
    </location>
</feature>
<dbReference type="InterPro" id="IPR024642">
    <property type="entry name" value="SUZ-C"/>
</dbReference>
<evidence type="ECO:0000259" key="8">
    <source>
        <dbReference type="PROSITE" id="PS51938"/>
    </source>
</evidence>
<proteinExistence type="inferred from homology"/>
<feature type="domain" description="CSD" evidence="7">
    <location>
        <begin position="685"/>
        <end position="749"/>
    </location>
</feature>
<gene>
    <name evidence="9" type="ORF">NQ317_011075</name>
</gene>
<feature type="domain" description="SUZ-C" evidence="8">
    <location>
        <begin position="755"/>
        <end position="795"/>
    </location>
</feature>
<dbReference type="EMBL" id="JAPWTJ010000862">
    <property type="protein sequence ID" value="KAJ8975172.1"/>
    <property type="molecule type" value="Genomic_DNA"/>
</dbReference>
<dbReference type="InterPro" id="IPR011129">
    <property type="entry name" value="CSD"/>
</dbReference>
<dbReference type="InterPro" id="IPR056400">
    <property type="entry name" value="CSDE1"/>
</dbReference>
<comment type="subcellular location">
    <subcellularLocation>
        <location evidence="1">Cytoplasm</location>
    </subcellularLocation>
</comment>
<comment type="caution">
    <text evidence="9">The sequence shown here is derived from an EMBL/GenBank/DDBJ whole genome shotgun (WGS) entry which is preliminary data.</text>
</comment>
<evidence type="ECO:0000256" key="5">
    <source>
        <dbReference type="ARBA" id="ARBA00044751"/>
    </source>
</evidence>
<keyword evidence="3" id="KW-0677">Repeat</keyword>